<dbReference type="Gene3D" id="2.40.30.170">
    <property type="match status" value="1"/>
</dbReference>
<dbReference type="Gene3D" id="2.40.50.100">
    <property type="match status" value="1"/>
</dbReference>
<reference evidence="13 14" key="2">
    <citation type="journal article" date="2011" name="J. Bacteriol.">
        <title>Complete genome sequence of strain HTCC2503T of Parvularcula bermudensis, the type species of the order "Parvularculales" in the class Alphaproteobacteria.</title>
        <authorList>
            <person name="Oh H.M."/>
            <person name="Kang I."/>
            <person name="Vergin K.L."/>
            <person name="Kang D."/>
            <person name="Rhee K.H."/>
            <person name="Giovannoni S.J."/>
            <person name="Cho J.C."/>
        </authorList>
    </citation>
    <scope>NUCLEOTIDE SEQUENCE [LARGE SCALE GENOMIC DNA]</scope>
    <source>
        <strain evidence="14">ATCC BAA-594 / HTCC2503 / KCTC 12087</strain>
    </source>
</reference>
<dbReference type="EMBL" id="CP002156">
    <property type="protein sequence ID" value="ADM10265.1"/>
    <property type="molecule type" value="Genomic_DNA"/>
</dbReference>
<comment type="subcellular location">
    <subcellularLocation>
        <location evidence="1 9">Cell inner membrane</location>
        <topology evidence="1 9">Single-pass membrane protein</topology>
    </subcellularLocation>
</comment>
<protein>
    <recommendedName>
        <fullName evidence="9">Membrane fusion protein (MFP) family protein</fullName>
    </recommendedName>
</protein>
<dbReference type="PRINTS" id="PR01490">
    <property type="entry name" value="RTXTOXIND"/>
</dbReference>
<evidence type="ECO:0000313" key="14">
    <source>
        <dbReference type="Proteomes" id="UP000001302"/>
    </source>
</evidence>
<name>E0TIE6_PARBH</name>
<evidence type="ECO:0000256" key="4">
    <source>
        <dbReference type="ARBA" id="ARBA00022475"/>
    </source>
</evidence>
<dbReference type="InterPro" id="IPR010129">
    <property type="entry name" value="T1SS_HlyD"/>
</dbReference>
<keyword evidence="7 9" id="KW-1133">Transmembrane helix</keyword>
<dbReference type="PANTHER" id="PTHR30386:SF17">
    <property type="entry name" value="ALKALINE PROTEASE SECRETION PROTEIN APRE"/>
    <property type="match status" value="1"/>
</dbReference>
<evidence type="ECO:0000259" key="11">
    <source>
        <dbReference type="Pfam" id="PF25994"/>
    </source>
</evidence>
<dbReference type="RefSeq" id="WP_013301239.1">
    <property type="nucleotide sequence ID" value="NC_014414.1"/>
</dbReference>
<feature type="domain" description="AprE-like long alpha-helical hairpin" evidence="11">
    <location>
        <begin position="93"/>
        <end position="281"/>
    </location>
</feature>
<dbReference type="eggNOG" id="COG0845">
    <property type="taxonomic scope" value="Bacteria"/>
</dbReference>
<dbReference type="Proteomes" id="UP000001302">
    <property type="component" value="Chromosome"/>
</dbReference>
<keyword evidence="10" id="KW-0175">Coiled coil</keyword>
<evidence type="ECO:0000256" key="7">
    <source>
        <dbReference type="ARBA" id="ARBA00022989"/>
    </source>
</evidence>
<evidence type="ECO:0000256" key="3">
    <source>
        <dbReference type="ARBA" id="ARBA00022448"/>
    </source>
</evidence>
<keyword evidence="14" id="KW-1185">Reference proteome</keyword>
<gene>
    <name evidence="13" type="ordered locus">PB2503_11089</name>
</gene>
<dbReference type="NCBIfam" id="TIGR01843">
    <property type="entry name" value="type_I_hlyD"/>
    <property type="match status" value="1"/>
</dbReference>
<evidence type="ECO:0000256" key="9">
    <source>
        <dbReference type="RuleBase" id="RU365093"/>
    </source>
</evidence>
<keyword evidence="4 9" id="KW-1003">Cell membrane</keyword>
<dbReference type="InterPro" id="IPR058781">
    <property type="entry name" value="HH_AprE-like"/>
</dbReference>
<dbReference type="Pfam" id="PF25994">
    <property type="entry name" value="HH_AprE"/>
    <property type="match status" value="1"/>
</dbReference>
<keyword evidence="3 9" id="KW-0813">Transport</keyword>
<evidence type="ECO:0000313" key="13">
    <source>
        <dbReference type="EMBL" id="ADM10265.1"/>
    </source>
</evidence>
<feature type="transmembrane region" description="Helical" evidence="9">
    <location>
        <begin position="16"/>
        <end position="36"/>
    </location>
</feature>
<dbReference type="InterPro" id="IPR050739">
    <property type="entry name" value="MFP"/>
</dbReference>
<keyword evidence="5 9" id="KW-0997">Cell inner membrane</keyword>
<evidence type="ECO:0000256" key="5">
    <source>
        <dbReference type="ARBA" id="ARBA00022519"/>
    </source>
</evidence>
<proteinExistence type="inferred from homology"/>
<dbReference type="InterPro" id="IPR058982">
    <property type="entry name" value="Beta-barrel_AprE"/>
</dbReference>
<dbReference type="GO" id="GO:0015031">
    <property type="term" value="P:protein transport"/>
    <property type="evidence" value="ECO:0007669"/>
    <property type="project" value="InterPro"/>
</dbReference>
<keyword evidence="8 9" id="KW-0472">Membrane</keyword>
<dbReference type="PANTHER" id="PTHR30386">
    <property type="entry name" value="MEMBRANE FUSION SUBUNIT OF EMRAB-TOLC MULTIDRUG EFFLUX PUMP"/>
    <property type="match status" value="1"/>
</dbReference>
<evidence type="ECO:0000256" key="1">
    <source>
        <dbReference type="ARBA" id="ARBA00004377"/>
    </source>
</evidence>
<keyword evidence="6 9" id="KW-0812">Transmembrane</keyword>
<evidence type="ECO:0000256" key="8">
    <source>
        <dbReference type="ARBA" id="ARBA00023136"/>
    </source>
</evidence>
<evidence type="ECO:0000259" key="12">
    <source>
        <dbReference type="Pfam" id="PF26002"/>
    </source>
</evidence>
<organism evidence="13 14">
    <name type="scientific">Parvularcula bermudensis (strain ATCC BAA-594 / HTCC2503 / KCTC 12087)</name>
    <dbReference type="NCBI Taxonomy" id="314260"/>
    <lineage>
        <taxon>Bacteria</taxon>
        <taxon>Pseudomonadati</taxon>
        <taxon>Pseudomonadota</taxon>
        <taxon>Alphaproteobacteria</taxon>
        <taxon>Parvularculales</taxon>
        <taxon>Parvularculaceae</taxon>
        <taxon>Parvularcula</taxon>
    </lineage>
</organism>
<reference evidence="14" key="1">
    <citation type="submission" date="2010-08" db="EMBL/GenBank/DDBJ databases">
        <title>Genome sequence of Parvularcula bermudensis HTCC2503.</title>
        <authorList>
            <person name="Kang D.-M."/>
            <person name="Oh H.-M."/>
            <person name="Cho J.-C."/>
        </authorList>
    </citation>
    <scope>NUCLEOTIDE SEQUENCE [LARGE SCALE GENOMIC DNA]</scope>
    <source>
        <strain evidence="14">ATCC BAA-594 / HTCC2503 / KCTC 12087</strain>
    </source>
</reference>
<feature type="domain" description="AprE-like beta-barrel" evidence="12">
    <location>
        <begin position="323"/>
        <end position="411"/>
    </location>
</feature>
<evidence type="ECO:0000256" key="10">
    <source>
        <dbReference type="SAM" id="Coils"/>
    </source>
</evidence>
<dbReference type="AlphaFoldDB" id="E0TIE6"/>
<dbReference type="OrthoDB" id="9810980at2"/>
<dbReference type="KEGG" id="pbr:PB2503_11089"/>
<comment type="similarity">
    <text evidence="2 9">Belongs to the membrane fusion protein (MFP) (TC 8.A.1) family.</text>
</comment>
<evidence type="ECO:0000256" key="6">
    <source>
        <dbReference type="ARBA" id="ARBA00022692"/>
    </source>
</evidence>
<dbReference type="STRING" id="314260.PB2503_11089"/>
<dbReference type="Pfam" id="PF26002">
    <property type="entry name" value="Beta-barrel_AprE"/>
    <property type="match status" value="1"/>
</dbReference>
<accession>E0TIE6</accession>
<feature type="coiled-coil region" evidence="10">
    <location>
        <begin position="145"/>
        <end position="238"/>
    </location>
</feature>
<dbReference type="HOGENOM" id="CLU_023976_1_1_5"/>
<evidence type="ECO:0000256" key="2">
    <source>
        <dbReference type="ARBA" id="ARBA00009477"/>
    </source>
</evidence>
<sequence>MSASSLSPSPLSDRSIRISAIVCAVGFGGFFLWSALAKLDEGVTASGVLVVQSDRKQVQHLEGGIIRELHVREGETVVEGDVLVVLEPLQSETARDEIAQEMAANLAAVLRLTALKTGEATPNFSRIDNLAIGQSVRTEIVASQLALFNQQRAAQQARLDLLTQQEATLSGRVRELSNQLAATRRALEAAREDLVLRQQLLEERLETAGNVSAIRREVARLEADYSRLRGEQSEARESIQTVAREKAQTEADFQEGIGGQLVEAQGLYLAARERLSALDDRLARTVVRAPESGIVLNLEYSTVGGVLSPGGMLMEIVPVTDNLVASVRVMPTDRDAVEPGQEVRAKLTAYKSFLVPDLAGEVMKVSADLKQDEATGAVYYEAEVRLDASDVEAKTRFDLLPGMPVETFIASGTSRTFLDYVLEPIFSTFQRGTRMS</sequence>
<dbReference type="GO" id="GO:0005886">
    <property type="term" value="C:plasma membrane"/>
    <property type="evidence" value="ECO:0007669"/>
    <property type="project" value="UniProtKB-SubCell"/>
</dbReference>